<dbReference type="PROSITE" id="PS51194">
    <property type="entry name" value="HELICASE_CTER"/>
    <property type="match status" value="1"/>
</dbReference>
<dbReference type="InterPro" id="IPR001650">
    <property type="entry name" value="Helicase_C-like"/>
</dbReference>
<dbReference type="PROSITE" id="PS51195">
    <property type="entry name" value="Q_MOTIF"/>
    <property type="match status" value="1"/>
</dbReference>
<dbReference type="SMART" id="SM00487">
    <property type="entry name" value="DEXDc"/>
    <property type="match status" value="1"/>
</dbReference>
<dbReference type="InterPro" id="IPR027417">
    <property type="entry name" value="P-loop_NTPase"/>
</dbReference>
<name>A0A6C0BQ34_9ZZZZ</name>
<feature type="domain" description="DEAD-box RNA helicase Q" evidence="7">
    <location>
        <begin position="9"/>
        <end position="37"/>
    </location>
</feature>
<keyword evidence="1" id="KW-0547">Nucleotide-binding</keyword>
<dbReference type="InterPro" id="IPR014001">
    <property type="entry name" value="Helicase_ATP-bd"/>
</dbReference>
<evidence type="ECO:0000256" key="1">
    <source>
        <dbReference type="ARBA" id="ARBA00022741"/>
    </source>
</evidence>
<evidence type="ECO:0000313" key="8">
    <source>
        <dbReference type="EMBL" id="QHS94497.1"/>
    </source>
</evidence>
<dbReference type="Gene3D" id="3.40.50.300">
    <property type="entry name" value="P-loop containing nucleotide triphosphate hydrolases"/>
    <property type="match status" value="2"/>
</dbReference>
<evidence type="ECO:0000259" key="5">
    <source>
        <dbReference type="PROSITE" id="PS51192"/>
    </source>
</evidence>
<dbReference type="InterPro" id="IPR050079">
    <property type="entry name" value="DEAD_box_RNA_helicase"/>
</dbReference>
<proteinExistence type="predicted"/>
<dbReference type="SMART" id="SM00490">
    <property type="entry name" value="HELICc"/>
    <property type="match status" value="1"/>
</dbReference>
<evidence type="ECO:0000256" key="4">
    <source>
        <dbReference type="ARBA" id="ARBA00022840"/>
    </source>
</evidence>
<dbReference type="PROSITE" id="PS51192">
    <property type="entry name" value="HELICASE_ATP_BIND_1"/>
    <property type="match status" value="1"/>
</dbReference>
<feature type="domain" description="Helicase C-terminal" evidence="6">
    <location>
        <begin position="240"/>
        <end position="384"/>
    </location>
</feature>
<dbReference type="PANTHER" id="PTHR47959">
    <property type="entry name" value="ATP-DEPENDENT RNA HELICASE RHLE-RELATED"/>
    <property type="match status" value="1"/>
</dbReference>
<dbReference type="EMBL" id="MN739225">
    <property type="protein sequence ID" value="QHS94497.1"/>
    <property type="molecule type" value="Genomic_DNA"/>
</dbReference>
<keyword evidence="2" id="KW-0378">Hydrolase</keyword>
<reference evidence="8" key="1">
    <citation type="journal article" date="2020" name="Nature">
        <title>Giant virus diversity and host interactions through global metagenomics.</title>
        <authorList>
            <person name="Schulz F."/>
            <person name="Roux S."/>
            <person name="Paez-Espino D."/>
            <person name="Jungbluth S."/>
            <person name="Walsh D.A."/>
            <person name="Denef V.J."/>
            <person name="McMahon K.D."/>
            <person name="Konstantinidis K.T."/>
            <person name="Eloe-Fadrosh E.A."/>
            <person name="Kyrpides N.C."/>
            <person name="Woyke T."/>
        </authorList>
    </citation>
    <scope>NUCLEOTIDE SEQUENCE</scope>
    <source>
        <strain evidence="8">GVMAG-M-3300018416-45</strain>
    </source>
</reference>
<sequence length="385" mass="43460">MESSEEDASSWDDIGVSMDVLRGIHSYGYEKPSPIQSKSITPIINGGDVIAQAQSGTGKTGAFTIGLLSRIDLDKKGIQAVVISPTRELSQQTKNVIDSIGTFCKGLNTKLLVGGTSTRDDIHDIKYNTPNVIVGCTGRIYDMMERNPKYFDHISIVIVDEADDMLSGGFEEQLYNIFKFLQHDTQIVLFSATLPQELSNITSKFMRNPTEILVKAEKLTLEGIHQYYVSLADDNDKMDTIKDLFGLLNVSQTIIYCNTMEKVQSLYEYMVEDGFSITRLHSGMTRDERTESYNAFRSGKQRILISSNVTARGIDIQQVSTVINFDIPKCVNTYLHRIGRSGRWGRKGTAINFVTKYDIRYIDDIEKHYSTKIEELPLDWDKYVC</sequence>
<dbReference type="SUPFAM" id="SSF52540">
    <property type="entry name" value="P-loop containing nucleoside triphosphate hydrolases"/>
    <property type="match status" value="1"/>
</dbReference>
<dbReference type="CDD" id="cd18787">
    <property type="entry name" value="SF2_C_DEAD"/>
    <property type="match status" value="1"/>
</dbReference>
<evidence type="ECO:0008006" key="9">
    <source>
        <dbReference type="Google" id="ProtNLM"/>
    </source>
</evidence>
<protein>
    <recommendedName>
        <fullName evidence="9">Helicase</fullName>
    </recommendedName>
</protein>
<dbReference type="GO" id="GO:0003724">
    <property type="term" value="F:RNA helicase activity"/>
    <property type="evidence" value="ECO:0007669"/>
    <property type="project" value="InterPro"/>
</dbReference>
<keyword evidence="4" id="KW-0067">ATP-binding</keyword>
<dbReference type="InterPro" id="IPR014014">
    <property type="entry name" value="RNA_helicase_DEAD_Q_motif"/>
</dbReference>
<dbReference type="InterPro" id="IPR011545">
    <property type="entry name" value="DEAD/DEAH_box_helicase_dom"/>
</dbReference>
<evidence type="ECO:0000256" key="2">
    <source>
        <dbReference type="ARBA" id="ARBA00022801"/>
    </source>
</evidence>
<dbReference type="GO" id="GO:0005829">
    <property type="term" value="C:cytosol"/>
    <property type="evidence" value="ECO:0007669"/>
    <property type="project" value="TreeGrafter"/>
</dbReference>
<accession>A0A6C0BQ34</accession>
<dbReference type="Pfam" id="PF00270">
    <property type="entry name" value="DEAD"/>
    <property type="match status" value="1"/>
</dbReference>
<evidence type="ECO:0000256" key="3">
    <source>
        <dbReference type="ARBA" id="ARBA00022806"/>
    </source>
</evidence>
<dbReference type="AlphaFoldDB" id="A0A6C0BQ34"/>
<dbReference type="GO" id="GO:0003676">
    <property type="term" value="F:nucleic acid binding"/>
    <property type="evidence" value="ECO:0007669"/>
    <property type="project" value="InterPro"/>
</dbReference>
<evidence type="ECO:0000259" key="7">
    <source>
        <dbReference type="PROSITE" id="PS51195"/>
    </source>
</evidence>
<dbReference type="PANTHER" id="PTHR47959:SF1">
    <property type="entry name" value="ATP-DEPENDENT RNA HELICASE DBPA"/>
    <property type="match status" value="1"/>
</dbReference>
<dbReference type="Pfam" id="PF00271">
    <property type="entry name" value="Helicase_C"/>
    <property type="match status" value="1"/>
</dbReference>
<organism evidence="8">
    <name type="scientific">viral metagenome</name>
    <dbReference type="NCBI Taxonomy" id="1070528"/>
    <lineage>
        <taxon>unclassified sequences</taxon>
        <taxon>metagenomes</taxon>
        <taxon>organismal metagenomes</taxon>
    </lineage>
</organism>
<dbReference type="GO" id="GO:0016787">
    <property type="term" value="F:hydrolase activity"/>
    <property type="evidence" value="ECO:0007669"/>
    <property type="project" value="UniProtKB-KW"/>
</dbReference>
<dbReference type="GO" id="GO:0005524">
    <property type="term" value="F:ATP binding"/>
    <property type="evidence" value="ECO:0007669"/>
    <property type="project" value="UniProtKB-KW"/>
</dbReference>
<keyword evidence="3" id="KW-0347">Helicase</keyword>
<evidence type="ECO:0000259" key="6">
    <source>
        <dbReference type="PROSITE" id="PS51194"/>
    </source>
</evidence>
<feature type="domain" description="Helicase ATP-binding" evidence="5">
    <location>
        <begin position="40"/>
        <end position="212"/>
    </location>
</feature>